<organism evidence="2 3">
    <name type="scientific">Lasius niger</name>
    <name type="common">Black garden ant</name>
    <dbReference type="NCBI Taxonomy" id="67767"/>
    <lineage>
        <taxon>Eukaryota</taxon>
        <taxon>Metazoa</taxon>
        <taxon>Ecdysozoa</taxon>
        <taxon>Arthropoda</taxon>
        <taxon>Hexapoda</taxon>
        <taxon>Insecta</taxon>
        <taxon>Pterygota</taxon>
        <taxon>Neoptera</taxon>
        <taxon>Endopterygota</taxon>
        <taxon>Hymenoptera</taxon>
        <taxon>Apocrita</taxon>
        <taxon>Aculeata</taxon>
        <taxon>Formicoidea</taxon>
        <taxon>Formicidae</taxon>
        <taxon>Formicinae</taxon>
        <taxon>Lasius</taxon>
        <taxon>Lasius</taxon>
    </lineage>
</organism>
<name>A0A0J7MQW8_LASNI</name>
<evidence type="ECO:0000259" key="1">
    <source>
        <dbReference type="PROSITE" id="PS50994"/>
    </source>
</evidence>
<dbReference type="PROSITE" id="PS50994">
    <property type="entry name" value="INTEGRASE"/>
    <property type="match status" value="1"/>
</dbReference>
<dbReference type="PANTHER" id="PTHR47331:SF1">
    <property type="entry name" value="GAG-LIKE PROTEIN"/>
    <property type="match status" value="1"/>
</dbReference>
<dbReference type="Pfam" id="PF18701">
    <property type="entry name" value="DUF5641"/>
    <property type="match status" value="1"/>
</dbReference>
<dbReference type="EMBL" id="LBMM01022143">
    <property type="protein sequence ID" value="KMQ82945.1"/>
    <property type="molecule type" value="Genomic_DNA"/>
</dbReference>
<gene>
    <name evidence="2" type="ORF">RF55_21394</name>
</gene>
<sequence length="343" mass="38753">MCIAKCVTCARQRASLAYQRMGDLPAARVTPARPFARTGIDYAGPFSIRTSKGRGQKTHKAYCVLFICMSTRAIHLEVADDYSTNCFLATFDRFTARRGLPAAVYSDNGTNFQGADRELTRRIREILGNTDLQNRFTSEEINWHFIPPAAPQFGGLWEAGVKSVKHHLRRILGEFTPTFEEFSTLLCNIECALNSRPIAPLYDDPESFDALTPGHFLVGSHLKAVPSPSTGDSNVNRLSRWQAIQRMYERFWKVWSSDYLNALLQRKKWRSSQPNVQIGDLVLLRHPNLPPTKWELGRVVQCHPGDDNLVRVVTIRTAKSVLKRPITQLCKLPVESPTKTDVP</sequence>
<feature type="domain" description="Integrase catalytic" evidence="1">
    <location>
        <begin position="30"/>
        <end position="221"/>
    </location>
</feature>
<dbReference type="InterPro" id="IPR040676">
    <property type="entry name" value="DUF5641"/>
</dbReference>
<comment type="caution">
    <text evidence="2">The sequence shown here is derived from an EMBL/GenBank/DDBJ whole genome shotgun (WGS) entry which is preliminary data.</text>
</comment>
<dbReference type="Gene3D" id="3.30.420.10">
    <property type="entry name" value="Ribonuclease H-like superfamily/Ribonuclease H"/>
    <property type="match status" value="1"/>
</dbReference>
<dbReference type="InterPro" id="IPR036397">
    <property type="entry name" value="RNaseH_sf"/>
</dbReference>
<dbReference type="OrthoDB" id="6615390at2759"/>
<dbReference type="SUPFAM" id="SSF53098">
    <property type="entry name" value="Ribonuclease H-like"/>
    <property type="match status" value="1"/>
</dbReference>
<dbReference type="GO" id="GO:0015074">
    <property type="term" value="P:DNA integration"/>
    <property type="evidence" value="ECO:0007669"/>
    <property type="project" value="InterPro"/>
</dbReference>
<protein>
    <recommendedName>
        <fullName evidence="1">Integrase catalytic domain-containing protein</fullName>
    </recommendedName>
</protein>
<evidence type="ECO:0000313" key="2">
    <source>
        <dbReference type="EMBL" id="KMQ82945.1"/>
    </source>
</evidence>
<dbReference type="STRING" id="67767.A0A0J7MQW8"/>
<reference evidence="2 3" key="1">
    <citation type="submission" date="2015-04" db="EMBL/GenBank/DDBJ databases">
        <title>Lasius niger genome sequencing.</title>
        <authorList>
            <person name="Konorov E.A."/>
            <person name="Nikitin M.A."/>
            <person name="Kirill M.V."/>
            <person name="Chang P."/>
        </authorList>
    </citation>
    <scope>NUCLEOTIDE SEQUENCE [LARGE SCALE GENOMIC DNA]</scope>
    <source>
        <tissue evidence="2">Whole</tissue>
    </source>
</reference>
<dbReference type="InterPro" id="IPR001584">
    <property type="entry name" value="Integrase_cat-core"/>
</dbReference>
<dbReference type="PANTHER" id="PTHR47331">
    <property type="entry name" value="PHD-TYPE DOMAIN-CONTAINING PROTEIN"/>
    <property type="match status" value="1"/>
</dbReference>
<proteinExistence type="predicted"/>
<keyword evidence="3" id="KW-1185">Reference proteome</keyword>
<dbReference type="Proteomes" id="UP000036403">
    <property type="component" value="Unassembled WGS sequence"/>
</dbReference>
<dbReference type="AlphaFoldDB" id="A0A0J7MQW8"/>
<evidence type="ECO:0000313" key="3">
    <source>
        <dbReference type="Proteomes" id="UP000036403"/>
    </source>
</evidence>
<dbReference type="PaxDb" id="67767-A0A0J7MQW8"/>
<dbReference type="GO" id="GO:0003676">
    <property type="term" value="F:nucleic acid binding"/>
    <property type="evidence" value="ECO:0007669"/>
    <property type="project" value="InterPro"/>
</dbReference>
<accession>A0A0J7MQW8</accession>
<dbReference type="InterPro" id="IPR012337">
    <property type="entry name" value="RNaseH-like_sf"/>
</dbReference>